<dbReference type="RefSeq" id="WP_154148990.1">
    <property type="nucleotide sequence ID" value="NZ_SZWE01000001.1"/>
</dbReference>
<proteinExistence type="inferred from homology"/>
<accession>A0A844D031</accession>
<keyword evidence="5" id="KW-1185">Reference proteome</keyword>
<dbReference type="InterPro" id="IPR000863">
    <property type="entry name" value="Sulfotransferase_dom"/>
</dbReference>
<dbReference type="AlphaFoldDB" id="A0A844D031"/>
<dbReference type="InterPro" id="IPR027417">
    <property type="entry name" value="P-loop_NTPase"/>
</dbReference>
<reference evidence="4 5" key="1">
    <citation type="submission" date="2019-05" db="EMBL/GenBank/DDBJ databases">
        <title>Roseovarius bejariae sp. nov., a moderately halophylic bacterium isolated from a saline soil in Rambla Salada (Murcia).</title>
        <authorList>
            <person name="Castro D.J."/>
            <person name="Gomez-Altuve A."/>
            <person name="Reina J.C."/>
            <person name="Rodriguez M."/>
            <person name="Sampedro I."/>
            <person name="Llamas I."/>
            <person name="Martinez-Checa F."/>
        </authorList>
    </citation>
    <scope>NUCLEOTIDE SEQUENCE [LARGE SCALE GENOMIC DNA]</scope>
    <source>
        <strain evidence="4 5">A21</strain>
    </source>
</reference>
<dbReference type="GO" id="GO:0008146">
    <property type="term" value="F:sulfotransferase activity"/>
    <property type="evidence" value="ECO:0007669"/>
    <property type="project" value="InterPro"/>
</dbReference>
<evidence type="ECO:0000256" key="1">
    <source>
        <dbReference type="ARBA" id="ARBA00005771"/>
    </source>
</evidence>
<feature type="domain" description="Sulfotransferase" evidence="3">
    <location>
        <begin position="8"/>
        <end position="273"/>
    </location>
</feature>
<name>A0A844D031_9RHOB</name>
<evidence type="ECO:0000256" key="2">
    <source>
        <dbReference type="ARBA" id="ARBA00022679"/>
    </source>
</evidence>
<dbReference type="PANTHER" id="PTHR11783">
    <property type="entry name" value="SULFOTRANSFERASE SULT"/>
    <property type="match status" value="1"/>
</dbReference>
<sequence>MSNLQRIIWLASYPKSGNTWMRSLLAHYFMPKGQAPDINNLRQFTTGDVRSDFFDAAAGGTYTGRTVEEWLKVRPAALRRIAASKPNHHFVKTHCQVVRTEGVDVIPPEVTAAAIYILRNPFDLAPSFARHQGCDLDEAINRMTNPDMVMGTETGIYELLGRWDDHVEAWANAPGLPLHVIRYEDMLAKPAPTVRALLEKFLKVQVDKPKLAYAIKSTSFDAMKKQEESLGFRERPEGMESFFAKGKAGAWKEDLTPEQVARLREAFLPTLERWYPEMLKETAAFAAGDTAG</sequence>
<comment type="caution">
    <text evidence="4">The sequence shown here is derived from an EMBL/GenBank/DDBJ whole genome shotgun (WGS) entry which is preliminary data.</text>
</comment>
<comment type="similarity">
    <text evidence="1">Belongs to the sulfotransferase 1 family.</text>
</comment>
<keyword evidence="2 4" id="KW-0808">Transferase</keyword>
<evidence type="ECO:0000259" key="3">
    <source>
        <dbReference type="Pfam" id="PF00685"/>
    </source>
</evidence>
<evidence type="ECO:0000313" key="4">
    <source>
        <dbReference type="EMBL" id="MRU14498.1"/>
    </source>
</evidence>
<gene>
    <name evidence="4" type="ORF">FDP25_03535</name>
</gene>
<organism evidence="4 5">
    <name type="scientific">Roseovarius bejariae</name>
    <dbReference type="NCBI Taxonomy" id="2576383"/>
    <lineage>
        <taxon>Bacteria</taxon>
        <taxon>Pseudomonadati</taxon>
        <taxon>Pseudomonadota</taxon>
        <taxon>Alphaproteobacteria</taxon>
        <taxon>Rhodobacterales</taxon>
        <taxon>Roseobacteraceae</taxon>
        <taxon>Roseovarius</taxon>
    </lineage>
</organism>
<protein>
    <submittedName>
        <fullName evidence="4">Sulfotransferase domain-containing protein</fullName>
    </submittedName>
</protein>
<dbReference type="SUPFAM" id="SSF52540">
    <property type="entry name" value="P-loop containing nucleoside triphosphate hydrolases"/>
    <property type="match status" value="1"/>
</dbReference>
<dbReference type="Gene3D" id="3.40.50.300">
    <property type="entry name" value="P-loop containing nucleotide triphosphate hydrolases"/>
    <property type="match status" value="1"/>
</dbReference>
<evidence type="ECO:0000313" key="5">
    <source>
        <dbReference type="Proteomes" id="UP000564704"/>
    </source>
</evidence>
<dbReference type="EMBL" id="SZWE01000001">
    <property type="protein sequence ID" value="MRU14498.1"/>
    <property type="molecule type" value="Genomic_DNA"/>
</dbReference>
<dbReference type="Proteomes" id="UP000564704">
    <property type="component" value="Unassembled WGS sequence"/>
</dbReference>
<dbReference type="Pfam" id="PF00685">
    <property type="entry name" value="Sulfotransfer_1"/>
    <property type="match status" value="1"/>
</dbReference>
<dbReference type="OrthoDB" id="9804504at2"/>